<keyword evidence="3" id="KW-1185">Reference proteome</keyword>
<evidence type="ECO:0000313" key="2">
    <source>
        <dbReference type="EnsemblPlants" id="OMERI03G11230.1"/>
    </source>
</evidence>
<accession>A0A0E0CYK0</accession>
<organism evidence="2">
    <name type="scientific">Oryza meridionalis</name>
    <dbReference type="NCBI Taxonomy" id="40149"/>
    <lineage>
        <taxon>Eukaryota</taxon>
        <taxon>Viridiplantae</taxon>
        <taxon>Streptophyta</taxon>
        <taxon>Embryophyta</taxon>
        <taxon>Tracheophyta</taxon>
        <taxon>Spermatophyta</taxon>
        <taxon>Magnoliopsida</taxon>
        <taxon>Liliopsida</taxon>
        <taxon>Poales</taxon>
        <taxon>Poaceae</taxon>
        <taxon>BOP clade</taxon>
        <taxon>Oryzoideae</taxon>
        <taxon>Oryzeae</taxon>
        <taxon>Oryzinae</taxon>
        <taxon>Oryza</taxon>
    </lineage>
</organism>
<proteinExistence type="predicted"/>
<dbReference type="AlphaFoldDB" id="A0A0E0CYK0"/>
<name>A0A0E0CYK0_9ORYZ</name>
<feature type="region of interest" description="Disordered" evidence="1">
    <location>
        <begin position="1"/>
        <end position="38"/>
    </location>
</feature>
<reference evidence="2" key="2">
    <citation type="submission" date="2018-05" db="EMBL/GenBank/DDBJ databases">
        <title>OmerRS3 (Oryza meridionalis Reference Sequence Version 3).</title>
        <authorList>
            <person name="Zhang J."/>
            <person name="Kudrna D."/>
            <person name="Lee S."/>
            <person name="Talag J."/>
            <person name="Welchert J."/>
            <person name="Wing R.A."/>
        </authorList>
    </citation>
    <scope>NUCLEOTIDE SEQUENCE [LARGE SCALE GENOMIC DNA]</scope>
    <source>
        <strain evidence="2">cv. OR44</strain>
    </source>
</reference>
<dbReference type="Gramene" id="OMERI03G11230.1">
    <property type="protein sequence ID" value="OMERI03G11230.1"/>
    <property type="gene ID" value="OMERI03G11230"/>
</dbReference>
<sequence>MTTTAAVSGDDDHNEMGIWGRCRGVRPNEATRGAPTPPTRVFEPWLYDSRAQARRFKRSLCKRASSLRNHALGCQLGSAPTWSRETTGQSGALYMA</sequence>
<evidence type="ECO:0000256" key="1">
    <source>
        <dbReference type="SAM" id="MobiDB-lite"/>
    </source>
</evidence>
<dbReference type="EnsemblPlants" id="OMERI03G11230.1">
    <property type="protein sequence ID" value="OMERI03G11230.1"/>
    <property type="gene ID" value="OMERI03G11230"/>
</dbReference>
<reference evidence="2" key="1">
    <citation type="submission" date="2015-04" db="UniProtKB">
        <authorList>
            <consortium name="EnsemblPlants"/>
        </authorList>
    </citation>
    <scope>IDENTIFICATION</scope>
</reference>
<dbReference type="HOGENOM" id="CLU_2594032_0_0_1"/>
<evidence type="ECO:0000313" key="3">
    <source>
        <dbReference type="Proteomes" id="UP000008021"/>
    </source>
</evidence>
<dbReference type="Proteomes" id="UP000008021">
    <property type="component" value="Chromosome 3"/>
</dbReference>
<protein>
    <submittedName>
        <fullName evidence="2">Uncharacterized protein</fullName>
    </submittedName>
</protein>